<dbReference type="PANTHER" id="PTHR47227">
    <property type="entry name" value="DNA-DIRECTED RNA POLYMERASE SUBUNIT K"/>
    <property type="match status" value="1"/>
</dbReference>
<keyword evidence="3" id="KW-0963">Cytoplasm</keyword>
<comment type="similarity">
    <text evidence="3">Belongs to the archaeal Rpo6/eukaryotic RPB6 RNA polymerase subunit family.</text>
</comment>
<dbReference type="PROSITE" id="PS01111">
    <property type="entry name" value="RNA_POL_K_14KD"/>
    <property type="match status" value="1"/>
</dbReference>
<dbReference type="GO" id="GO:0000428">
    <property type="term" value="C:DNA-directed RNA polymerase complex"/>
    <property type="evidence" value="ECO:0007669"/>
    <property type="project" value="UniProtKB-KW"/>
</dbReference>
<sequence>MTNELNDKQDELEIISDKVVVGPDRLTRFERARIIGARALQLSMGAPVLLNLKITDTKSPIVIAELELRAKILPISIRREFPNKTYQIIPIQKLRDIQAIREI</sequence>
<dbReference type="Proteomes" id="UP001201020">
    <property type="component" value="Chromosome"/>
</dbReference>
<dbReference type="AlphaFoldDB" id="A0A9Y1FL62"/>
<gene>
    <name evidence="3" type="primary">rpo6</name>
    <name evidence="3" type="synonym">rpoK</name>
    <name evidence="4" type="ORF">K9W45_11610</name>
</gene>
<comment type="subcellular location">
    <subcellularLocation>
        <location evidence="3">Cytoplasm</location>
    </subcellularLocation>
</comment>
<keyword evidence="3 4" id="KW-0548">Nucleotidyltransferase</keyword>
<dbReference type="PIRSF" id="PIRSF000778">
    <property type="entry name" value="RpoK/RPB6"/>
    <property type="match status" value="1"/>
</dbReference>
<dbReference type="NCBIfam" id="NF002207">
    <property type="entry name" value="PRK01099.1-2"/>
    <property type="match status" value="1"/>
</dbReference>
<accession>A0A9Y1FL62</accession>
<proteinExistence type="inferred from homology"/>
<comment type="catalytic activity">
    <reaction evidence="3">
        <text>RNA(n) + a ribonucleoside 5'-triphosphate = RNA(n+1) + diphosphate</text>
        <dbReference type="Rhea" id="RHEA:21248"/>
        <dbReference type="Rhea" id="RHEA-COMP:14527"/>
        <dbReference type="Rhea" id="RHEA-COMP:17342"/>
        <dbReference type="ChEBI" id="CHEBI:33019"/>
        <dbReference type="ChEBI" id="CHEBI:61557"/>
        <dbReference type="ChEBI" id="CHEBI:140395"/>
        <dbReference type="EC" id="2.7.7.6"/>
    </reaction>
</comment>
<dbReference type="PANTHER" id="PTHR47227:SF5">
    <property type="entry name" value="DNA-DIRECTED RNA POLYMERASES I, II, AND III SUBUNIT RPABC2"/>
    <property type="match status" value="1"/>
</dbReference>
<dbReference type="GO" id="GO:0003899">
    <property type="term" value="F:DNA-directed RNA polymerase activity"/>
    <property type="evidence" value="ECO:0007669"/>
    <property type="project" value="UniProtKB-UniRule"/>
</dbReference>
<dbReference type="InterPro" id="IPR036161">
    <property type="entry name" value="RPB6/omega-like_sf"/>
</dbReference>
<dbReference type="GO" id="GO:0005737">
    <property type="term" value="C:cytoplasm"/>
    <property type="evidence" value="ECO:0007669"/>
    <property type="project" value="UniProtKB-SubCell"/>
</dbReference>
<evidence type="ECO:0000256" key="1">
    <source>
        <dbReference type="ARBA" id="ARBA00022478"/>
    </source>
</evidence>
<dbReference type="InterPro" id="IPR006110">
    <property type="entry name" value="Pol_omega/Rpo6/RPB6"/>
</dbReference>
<dbReference type="NCBIfam" id="NF002208">
    <property type="entry name" value="PRK01099.1-3"/>
    <property type="match status" value="1"/>
</dbReference>
<dbReference type="InterPro" id="IPR020708">
    <property type="entry name" value="DNA-dir_RNA_polK_14-18kDa_CS"/>
</dbReference>
<evidence type="ECO:0000256" key="2">
    <source>
        <dbReference type="ARBA" id="ARBA00023163"/>
    </source>
</evidence>
<dbReference type="Pfam" id="PF01192">
    <property type="entry name" value="RNA_pol_Rpb6"/>
    <property type="match status" value="1"/>
</dbReference>
<evidence type="ECO:0000256" key="3">
    <source>
        <dbReference type="HAMAP-Rule" id="MF_00192"/>
    </source>
</evidence>
<dbReference type="Gene3D" id="3.90.940.10">
    <property type="match status" value="1"/>
</dbReference>
<name>A0A9Y1FL62_9ARCH</name>
<dbReference type="SUPFAM" id="SSF63562">
    <property type="entry name" value="RPB6/omega subunit-like"/>
    <property type="match status" value="1"/>
</dbReference>
<dbReference type="HAMAP" id="MF_00192">
    <property type="entry name" value="RNApol_arch_Rpo6"/>
    <property type="match status" value="1"/>
</dbReference>
<keyword evidence="1 3" id="KW-0240">DNA-directed RNA polymerase</keyword>
<keyword evidence="3 4" id="KW-0808">Transferase</keyword>
<reference evidence="4" key="1">
    <citation type="journal article" date="2022" name="Nat. Microbiol.">
        <title>Unique mobile elements and scalable gene flow at the prokaryote-eukaryote boundary revealed by circularized Asgard archaea genomes.</title>
        <authorList>
            <person name="Wu F."/>
            <person name="Speth D.R."/>
            <person name="Philosof A."/>
            <person name="Cremiere A."/>
            <person name="Narayanan A."/>
            <person name="Barco R.A."/>
            <person name="Connon S.A."/>
            <person name="Amend J.P."/>
            <person name="Antoshechkin I.A."/>
            <person name="Orphan V.J."/>
        </authorList>
    </citation>
    <scope>NUCLEOTIDE SEQUENCE</scope>
    <source>
        <strain evidence="4">PM71</strain>
    </source>
</reference>
<dbReference type="GO" id="GO:0006366">
    <property type="term" value="P:transcription by RNA polymerase II"/>
    <property type="evidence" value="ECO:0007669"/>
    <property type="project" value="TreeGrafter"/>
</dbReference>
<evidence type="ECO:0000313" key="4">
    <source>
        <dbReference type="EMBL" id="UJG40469.1"/>
    </source>
</evidence>
<organism evidence="4">
    <name type="scientific">Candidatus Heimdallarchaeum aukensis</name>
    <dbReference type="NCBI Taxonomy" id="2876573"/>
    <lineage>
        <taxon>Archaea</taxon>
        <taxon>Promethearchaeati</taxon>
        <taxon>Candidatus Heimdallarchaeota</taxon>
        <taxon>Candidatus Heimdallarchaeia (ex Rinke et al. 2021) (nom. nud.)</taxon>
        <taxon>Candidatus Heimdallarchaeales</taxon>
        <taxon>Candidatus Heimdallarchaeaceae</taxon>
        <taxon>Candidatus Heimdallarchaeum</taxon>
    </lineage>
</organism>
<dbReference type="GO" id="GO:0042797">
    <property type="term" value="P:tRNA transcription by RNA polymerase III"/>
    <property type="evidence" value="ECO:0007669"/>
    <property type="project" value="TreeGrafter"/>
</dbReference>
<keyword evidence="2 3" id="KW-0804">Transcription</keyword>
<dbReference type="GO" id="GO:0006360">
    <property type="term" value="P:transcription by RNA polymerase I"/>
    <property type="evidence" value="ECO:0007669"/>
    <property type="project" value="TreeGrafter"/>
</dbReference>
<dbReference type="InterPro" id="IPR006111">
    <property type="entry name" value="Rpo6/Rpb6"/>
</dbReference>
<comment type="function">
    <text evidence="3">DNA-dependent RNA polymerase (RNAP) catalyzes the transcription of DNA into RNA using the four ribonucleoside triphosphates as substrates.</text>
</comment>
<dbReference type="EMBL" id="CP084166">
    <property type="protein sequence ID" value="UJG40469.1"/>
    <property type="molecule type" value="Genomic_DNA"/>
</dbReference>
<dbReference type="GO" id="GO:0003677">
    <property type="term" value="F:DNA binding"/>
    <property type="evidence" value="ECO:0007669"/>
    <property type="project" value="UniProtKB-UniRule"/>
</dbReference>
<comment type="subunit">
    <text evidence="3">Part of the RNA polymerase complex.</text>
</comment>
<protein>
    <recommendedName>
        <fullName evidence="3">DNA-directed RNA polymerase subunit Rpo6</fullName>
        <ecNumber evidence="3">2.7.7.6</ecNumber>
    </recommendedName>
    <alternativeName>
        <fullName evidence="3">DNA-directed RNA polymerase subunit K</fullName>
    </alternativeName>
</protein>
<dbReference type="EC" id="2.7.7.6" evidence="3"/>